<protein>
    <submittedName>
        <fullName evidence="2">Uncharacterized protein</fullName>
    </submittedName>
</protein>
<feature type="region of interest" description="Disordered" evidence="1">
    <location>
        <begin position="13"/>
        <end position="51"/>
    </location>
</feature>
<name>A0A0C3QG26_9AGAM</name>
<gene>
    <name evidence="2" type="ORF">M407DRAFT_102149</name>
</gene>
<organism evidence="2 3">
    <name type="scientific">Tulasnella calospora MUT 4182</name>
    <dbReference type="NCBI Taxonomy" id="1051891"/>
    <lineage>
        <taxon>Eukaryota</taxon>
        <taxon>Fungi</taxon>
        <taxon>Dikarya</taxon>
        <taxon>Basidiomycota</taxon>
        <taxon>Agaricomycotina</taxon>
        <taxon>Agaricomycetes</taxon>
        <taxon>Cantharellales</taxon>
        <taxon>Tulasnellaceae</taxon>
        <taxon>Tulasnella</taxon>
    </lineage>
</organism>
<evidence type="ECO:0000313" key="3">
    <source>
        <dbReference type="Proteomes" id="UP000054248"/>
    </source>
</evidence>
<dbReference type="AlphaFoldDB" id="A0A0C3QG26"/>
<evidence type="ECO:0000313" key="2">
    <source>
        <dbReference type="EMBL" id="KIO24324.1"/>
    </source>
</evidence>
<keyword evidence="3" id="KW-1185">Reference proteome</keyword>
<reference evidence="2 3" key="1">
    <citation type="submission" date="2014-04" db="EMBL/GenBank/DDBJ databases">
        <authorList>
            <consortium name="DOE Joint Genome Institute"/>
            <person name="Kuo A."/>
            <person name="Girlanda M."/>
            <person name="Perotto S."/>
            <person name="Kohler A."/>
            <person name="Nagy L.G."/>
            <person name="Floudas D."/>
            <person name="Copeland A."/>
            <person name="Barry K.W."/>
            <person name="Cichocki N."/>
            <person name="Veneault-Fourrey C."/>
            <person name="LaButti K."/>
            <person name="Lindquist E.A."/>
            <person name="Lipzen A."/>
            <person name="Lundell T."/>
            <person name="Morin E."/>
            <person name="Murat C."/>
            <person name="Sun H."/>
            <person name="Tunlid A."/>
            <person name="Henrissat B."/>
            <person name="Grigoriev I.V."/>
            <person name="Hibbett D.S."/>
            <person name="Martin F."/>
            <person name="Nordberg H.P."/>
            <person name="Cantor M.N."/>
            <person name="Hua S.X."/>
        </authorList>
    </citation>
    <scope>NUCLEOTIDE SEQUENCE [LARGE SCALE GENOMIC DNA]</scope>
    <source>
        <strain evidence="2 3">MUT 4182</strain>
    </source>
</reference>
<feature type="compositionally biased region" description="Polar residues" evidence="1">
    <location>
        <begin position="13"/>
        <end position="31"/>
    </location>
</feature>
<proteinExistence type="predicted"/>
<sequence>MLKFLSLASYGNTVNQGTFSRPTPPWSQTDQGYPPPQMVTQQPLPSPPPMDQRFLYESKGGGMSCNCCCLRPNDFCGCLAVCFGILCCCCGLGSM</sequence>
<accession>A0A0C3QG26</accession>
<dbReference type="EMBL" id="KN823063">
    <property type="protein sequence ID" value="KIO24324.1"/>
    <property type="molecule type" value="Genomic_DNA"/>
</dbReference>
<evidence type="ECO:0000256" key="1">
    <source>
        <dbReference type="SAM" id="MobiDB-lite"/>
    </source>
</evidence>
<reference evidence="3" key="2">
    <citation type="submission" date="2015-01" db="EMBL/GenBank/DDBJ databases">
        <title>Evolutionary Origins and Diversification of the Mycorrhizal Mutualists.</title>
        <authorList>
            <consortium name="DOE Joint Genome Institute"/>
            <consortium name="Mycorrhizal Genomics Consortium"/>
            <person name="Kohler A."/>
            <person name="Kuo A."/>
            <person name="Nagy L.G."/>
            <person name="Floudas D."/>
            <person name="Copeland A."/>
            <person name="Barry K.W."/>
            <person name="Cichocki N."/>
            <person name="Veneault-Fourrey C."/>
            <person name="LaButti K."/>
            <person name="Lindquist E.A."/>
            <person name="Lipzen A."/>
            <person name="Lundell T."/>
            <person name="Morin E."/>
            <person name="Murat C."/>
            <person name="Riley R."/>
            <person name="Ohm R."/>
            <person name="Sun H."/>
            <person name="Tunlid A."/>
            <person name="Henrissat B."/>
            <person name="Grigoriev I.V."/>
            <person name="Hibbett D.S."/>
            <person name="Martin F."/>
        </authorList>
    </citation>
    <scope>NUCLEOTIDE SEQUENCE [LARGE SCALE GENOMIC DNA]</scope>
    <source>
        <strain evidence="3">MUT 4182</strain>
    </source>
</reference>
<dbReference type="HOGENOM" id="CLU_2374310_0_0_1"/>
<dbReference type="Proteomes" id="UP000054248">
    <property type="component" value="Unassembled WGS sequence"/>
</dbReference>